<evidence type="ECO:0000256" key="2">
    <source>
        <dbReference type="SAM" id="Phobius"/>
    </source>
</evidence>
<feature type="transmembrane region" description="Helical" evidence="2">
    <location>
        <begin position="158"/>
        <end position="176"/>
    </location>
</feature>
<dbReference type="AlphaFoldDB" id="A0A7Y9H207"/>
<reference evidence="3 4" key="1">
    <citation type="submission" date="2020-07" db="EMBL/GenBank/DDBJ databases">
        <authorList>
            <person name="Partida-Martinez L."/>
            <person name="Huntemann M."/>
            <person name="Clum A."/>
            <person name="Wang J."/>
            <person name="Palaniappan K."/>
            <person name="Ritter S."/>
            <person name="Chen I.-M."/>
            <person name="Stamatis D."/>
            <person name="Reddy T."/>
            <person name="O'Malley R."/>
            <person name="Daum C."/>
            <person name="Shapiro N."/>
            <person name="Ivanova N."/>
            <person name="Kyrpides N."/>
            <person name="Woyke T."/>
        </authorList>
    </citation>
    <scope>NUCLEOTIDE SEQUENCE [LARGE SCALE GENOMIC DNA]</scope>
    <source>
        <strain evidence="3 4">AT2.17</strain>
    </source>
</reference>
<feature type="transmembrane region" description="Helical" evidence="2">
    <location>
        <begin position="117"/>
        <end position="138"/>
    </location>
</feature>
<feature type="transmembrane region" description="Helical" evidence="2">
    <location>
        <begin position="44"/>
        <end position="64"/>
    </location>
</feature>
<organism evidence="3 4">
    <name type="scientific">Nocardioides cavernae</name>
    <dbReference type="NCBI Taxonomy" id="1921566"/>
    <lineage>
        <taxon>Bacteria</taxon>
        <taxon>Bacillati</taxon>
        <taxon>Actinomycetota</taxon>
        <taxon>Actinomycetes</taxon>
        <taxon>Propionibacteriales</taxon>
        <taxon>Nocardioidaceae</taxon>
        <taxon>Nocardioides</taxon>
    </lineage>
</organism>
<accession>A0A7Y9H207</accession>
<reference evidence="3 4" key="2">
    <citation type="submission" date="2020-08" db="EMBL/GenBank/DDBJ databases">
        <title>The Agave Microbiome: Exploring the role of microbial communities in plant adaptations to desert environments.</title>
        <authorList>
            <person name="Partida-Martinez L.P."/>
        </authorList>
    </citation>
    <scope>NUCLEOTIDE SEQUENCE [LARGE SCALE GENOMIC DNA]</scope>
    <source>
        <strain evidence="3 4">AT2.17</strain>
    </source>
</reference>
<dbReference type="Proteomes" id="UP000549911">
    <property type="component" value="Unassembled WGS sequence"/>
</dbReference>
<name>A0A7Y9H207_9ACTN</name>
<evidence type="ECO:0000256" key="1">
    <source>
        <dbReference type="SAM" id="MobiDB-lite"/>
    </source>
</evidence>
<keyword evidence="2" id="KW-0812">Transmembrane</keyword>
<keyword evidence="2" id="KW-1133">Transmembrane helix</keyword>
<evidence type="ECO:0000313" key="4">
    <source>
        <dbReference type="Proteomes" id="UP000549911"/>
    </source>
</evidence>
<keyword evidence="2" id="KW-0472">Membrane</keyword>
<feature type="region of interest" description="Disordered" evidence="1">
    <location>
        <begin position="1"/>
        <end position="29"/>
    </location>
</feature>
<proteinExistence type="predicted"/>
<protein>
    <submittedName>
        <fullName evidence="3">Uncharacterized protein</fullName>
    </submittedName>
</protein>
<feature type="compositionally biased region" description="Low complexity" evidence="1">
    <location>
        <begin position="18"/>
        <end position="27"/>
    </location>
</feature>
<gene>
    <name evidence="3" type="ORF">F4692_001479</name>
</gene>
<feature type="transmembrane region" description="Helical" evidence="2">
    <location>
        <begin position="84"/>
        <end position="105"/>
    </location>
</feature>
<sequence>MSDHTPGAEPTPDPTPASSPSDPSGSAQANAAVETLKNAHRLDLGIIGAGLVAFIASLLPYYTVSVELFGASASDSGNAWSGGFLGWFGALLALVGAGVLVARILGVALPFPVRTTVLGLFAGAALLTLLALFVFPGGGCDDLGIDGICDSVDEGRGFGYWLTLLATLAGTGLAAVRRSAD</sequence>
<evidence type="ECO:0000313" key="3">
    <source>
        <dbReference type="EMBL" id="NYE36375.1"/>
    </source>
</evidence>
<dbReference type="RefSeq" id="WP_179618915.1">
    <property type="nucleotide sequence ID" value="NZ_JACCBW010000001.1"/>
</dbReference>
<keyword evidence="4" id="KW-1185">Reference proteome</keyword>
<comment type="caution">
    <text evidence="3">The sequence shown here is derived from an EMBL/GenBank/DDBJ whole genome shotgun (WGS) entry which is preliminary data.</text>
</comment>
<dbReference type="EMBL" id="JACCBW010000001">
    <property type="protein sequence ID" value="NYE36375.1"/>
    <property type="molecule type" value="Genomic_DNA"/>
</dbReference>